<organism evidence="15 16">
    <name type="scientific">Ligilactobacillus hayakitensis DSM 18933 = JCM 14209</name>
    <dbReference type="NCBI Taxonomy" id="1423755"/>
    <lineage>
        <taxon>Bacteria</taxon>
        <taxon>Bacillati</taxon>
        <taxon>Bacillota</taxon>
        <taxon>Bacilli</taxon>
        <taxon>Lactobacillales</taxon>
        <taxon>Lactobacillaceae</taxon>
        <taxon>Ligilactobacillus</taxon>
    </lineage>
</organism>
<reference evidence="15 16" key="1">
    <citation type="journal article" date="2015" name="Genome Announc.">
        <title>Expanding the biotechnology potential of lactobacilli through comparative genomics of 213 strains and associated genera.</title>
        <authorList>
            <person name="Sun Z."/>
            <person name="Harris H.M."/>
            <person name="McCann A."/>
            <person name="Guo C."/>
            <person name="Argimon S."/>
            <person name="Zhang W."/>
            <person name="Yang X."/>
            <person name="Jeffery I.B."/>
            <person name="Cooney J.C."/>
            <person name="Kagawa T.F."/>
            <person name="Liu W."/>
            <person name="Song Y."/>
            <person name="Salvetti E."/>
            <person name="Wrobel A."/>
            <person name="Rasinkangas P."/>
            <person name="Parkhill J."/>
            <person name="Rea M.C."/>
            <person name="O'Sullivan O."/>
            <person name="Ritari J."/>
            <person name="Douillard F.P."/>
            <person name="Paul Ross R."/>
            <person name="Yang R."/>
            <person name="Briner A.E."/>
            <person name="Felis G.E."/>
            <person name="de Vos W.M."/>
            <person name="Barrangou R."/>
            <person name="Klaenhammer T.R."/>
            <person name="Caufield P.W."/>
            <person name="Cui Y."/>
            <person name="Zhang H."/>
            <person name="O'Toole P.W."/>
        </authorList>
    </citation>
    <scope>NUCLEOTIDE SEQUENCE [LARGE SCALE GENOMIC DNA]</scope>
    <source>
        <strain evidence="15 16">DSM 18933</strain>
    </source>
</reference>
<dbReference type="InterPro" id="IPR010614">
    <property type="entry name" value="RAD3-like_helicase_DEAD"/>
</dbReference>
<dbReference type="Gene3D" id="3.90.320.10">
    <property type="match status" value="1"/>
</dbReference>
<proteinExistence type="inferred from homology"/>
<evidence type="ECO:0000256" key="12">
    <source>
        <dbReference type="ARBA" id="ARBA00023235"/>
    </source>
</evidence>
<evidence type="ECO:0000256" key="7">
    <source>
        <dbReference type="ARBA" id="ARBA00022840"/>
    </source>
</evidence>
<evidence type="ECO:0000256" key="6">
    <source>
        <dbReference type="ARBA" id="ARBA00022806"/>
    </source>
</evidence>
<dbReference type="SUPFAM" id="SSF52540">
    <property type="entry name" value="P-loop containing nucleoside triphosphate hydrolases"/>
    <property type="match status" value="2"/>
</dbReference>
<keyword evidence="7" id="KW-0067">ATP-binding</keyword>
<dbReference type="PATRIC" id="fig|1423755.3.peg.1167"/>
<keyword evidence="11" id="KW-0234">DNA repair</keyword>
<dbReference type="InterPro" id="IPR011545">
    <property type="entry name" value="DEAD/DEAH_box_helicase_dom"/>
</dbReference>
<evidence type="ECO:0000256" key="4">
    <source>
        <dbReference type="ARBA" id="ARBA00022763"/>
    </source>
</evidence>
<comment type="caution">
    <text evidence="15">The sequence shown here is derived from an EMBL/GenBank/DDBJ whole genome shotgun (WGS) entry which is preliminary data.</text>
</comment>
<dbReference type="GO" id="GO:0003677">
    <property type="term" value="F:DNA binding"/>
    <property type="evidence" value="ECO:0007669"/>
    <property type="project" value="UniProtKB-KW"/>
</dbReference>
<dbReference type="GO" id="GO:0005524">
    <property type="term" value="F:ATP binding"/>
    <property type="evidence" value="ECO:0007669"/>
    <property type="project" value="UniProtKB-KW"/>
</dbReference>
<dbReference type="InterPro" id="IPR014013">
    <property type="entry name" value="Helic_SF1/SF2_ATP-bd_DinG/Rad3"/>
</dbReference>
<keyword evidence="9" id="KW-0411">Iron-sulfur</keyword>
<dbReference type="Proteomes" id="UP000051054">
    <property type="component" value="Unassembled WGS sequence"/>
</dbReference>
<dbReference type="Gene3D" id="1.10.275.40">
    <property type="match status" value="1"/>
</dbReference>
<keyword evidence="12" id="KW-0413">Isomerase</keyword>
<evidence type="ECO:0000256" key="11">
    <source>
        <dbReference type="ARBA" id="ARBA00023204"/>
    </source>
</evidence>
<dbReference type="GO" id="GO:0006281">
    <property type="term" value="P:DNA repair"/>
    <property type="evidence" value="ECO:0007669"/>
    <property type="project" value="UniProtKB-KW"/>
</dbReference>
<evidence type="ECO:0000256" key="9">
    <source>
        <dbReference type="ARBA" id="ARBA00023014"/>
    </source>
</evidence>
<dbReference type="InterPro" id="IPR042493">
    <property type="entry name" value="XPD_DNA_FeS"/>
</dbReference>
<dbReference type="GO" id="GO:0016818">
    <property type="term" value="F:hydrolase activity, acting on acid anhydrides, in phosphorus-containing anhydrides"/>
    <property type="evidence" value="ECO:0007669"/>
    <property type="project" value="InterPro"/>
</dbReference>
<evidence type="ECO:0000259" key="14">
    <source>
        <dbReference type="PROSITE" id="PS51193"/>
    </source>
</evidence>
<dbReference type="Gene3D" id="1.10.30.20">
    <property type="entry name" value="Bacterial XPD DNA helicase, FeS cluster domain"/>
    <property type="match status" value="1"/>
</dbReference>
<dbReference type="SMART" id="SM00491">
    <property type="entry name" value="HELICc2"/>
    <property type="match status" value="1"/>
</dbReference>
<gene>
    <name evidence="15" type="ORF">FC40_GL001106</name>
</gene>
<dbReference type="OrthoDB" id="9765586at2"/>
<keyword evidence="10" id="KW-0238">DNA-binding</keyword>
<dbReference type="PANTHER" id="PTHR11472">
    <property type="entry name" value="DNA REPAIR DEAD HELICASE RAD3/XP-D SUBFAMILY MEMBER"/>
    <property type="match status" value="1"/>
</dbReference>
<evidence type="ECO:0000256" key="1">
    <source>
        <dbReference type="ARBA" id="ARBA00022485"/>
    </source>
</evidence>
<dbReference type="InterPro" id="IPR011604">
    <property type="entry name" value="PDDEXK-like_dom_sf"/>
</dbReference>
<dbReference type="EMBL" id="AZGD01000100">
    <property type="protein sequence ID" value="KRM17898.1"/>
    <property type="molecule type" value="Genomic_DNA"/>
</dbReference>
<evidence type="ECO:0000313" key="16">
    <source>
        <dbReference type="Proteomes" id="UP000051054"/>
    </source>
</evidence>
<keyword evidence="4" id="KW-0227">DNA damage</keyword>
<dbReference type="SMART" id="SM00488">
    <property type="entry name" value="DEXDc2"/>
    <property type="match status" value="1"/>
</dbReference>
<dbReference type="RefSeq" id="WP_025022218.1">
    <property type="nucleotide sequence ID" value="NZ_AZGD01000100.1"/>
</dbReference>
<protein>
    <submittedName>
        <fullName evidence="15">DEAD2 domain protein</fullName>
    </submittedName>
</protein>
<evidence type="ECO:0000256" key="2">
    <source>
        <dbReference type="ARBA" id="ARBA00022723"/>
    </source>
</evidence>
<dbReference type="InterPro" id="IPR027417">
    <property type="entry name" value="P-loop_NTPase"/>
</dbReference>
<keyword evidence="2" id="KW-0479">Metal-binding</keyword>
<dbReference type="InterPro" id="IPR045028">
    <property type="entry name" value="DinG/Rad3-like"/>
</dbReference>
<dbReference type="InterPro" id="IPR006555">
    <property type="entry name" value="ATP-dep_Helicase_C"/>
</dbReference>
<keyword evidence="1" id="KW-0004">4Fe-4S</keyword>
<dbReference type="STRING" id="1423755.FC40_GL001106"/>
<dbReference type="PANTHER" id="PTHR11472:SF34">
    <property type="entry name" value="REGULATOR OF TELOMERE ELONGATION HELICASE 1"/>
    <property type="match status" value="1"/>
</dbReference>
<evidence type="ECO:0000256" key="8">
    <source>
        <dbReference type="ARBA" id="ARBA00023004"/>
    </source>
</evidence>
<dbReference type="eggNOG" id="COG1199">
    <property type="taxonomic scope" value="Bacteria"/>
</dbReference>
<evidence type="ECO:0000256" key="3">
    <source>
        <dbReference type="ARBA" id="ARBA00022741"/>
    </source>
</evidence>
<dbReference type="PROSITE" id="PS51193">
    <property type="entry name" value="HELICASE_ATP_BIND_2"/>
    <property type="match status" value="1"/>
</dbReference>
<evidence type="ECO:0000256" key="5">
    <source>
        <dbReference type="ARBA" id="ARBA00022801"/>
    </source>
</evidence>
<dbReference type="Pfam" id="PF00270">
    <property type="entry name" value="DEAD"/>
    <property type="match status" value="1"/>
</dbReference>
<dbReference type="Pfam" id="PF06733">
    <property type="entry name" value="DEAD_2"/>
    <property type="match status" value="1"/>
</dbReference>
<dbReference type="GO" id="GO:0046872">
    <property type="term" value="F:metal ion binding"/>
    <property type="evidence" value="ECO:0007669"/>
    <property type="project" value="UniProtKB-KW"/>
</dbReference>
<evidence type="ECO:0000256" key="13">
    <source>
        <dbReference type="ARBA" id="ARBA00038058"/>
    </source>
</evidence>
<keyword evidence="16" id="KW-1185">Reference proteome</keyword>
<comment type="similarity">
    <text evidence="13">Belongs to the helicase family. DinG subfamily.</text>
</comment>
<accession>A0A0R1WIQ1</accession>
<name>A0A0R1WIQ1_9LACO</name>
<keyword evidence="5" id="KW-0378">Hydrolase</keyword>
<dbReference type="Pfam" id="PF13307">
    <property type="entry name" value="Helicase_C_2"/>
    <property type="match status" value="1"/>
</dbReference>
<evidence type="ECO:0000256" key="10">
    <source>
        <dbReference type="ARBA" id="ARBA00023125"/>
    </source>
</evidence>
<dbReference type="GO" id="GO:0051539">
    <property type="term" value="F:4 iron, 4 sulfur cluster binding"/>
    <property type="evidence" value="ECO:0007669"/>
    <property type="project" value="UniProtKB-KW"/>
</dbReference>
<keyword evidence="8" id="KW-0408">Iron</keyword>
<feature type="domain" description="Helicase ATP-binding" evidence="14">
    <location>
        <begin position="181"/>
        <end position="441"/>
    </location>
</feature>
<dbReference type="AlphaFoldDB" id="A0A0R1WIQ1"/>
<keyword evidence="3" id="KW-0547">Nucleotide-binding</keyword>
<sequence length="786" mass="91171">MKQSIGIREFVEFLLRAGDLSDNSSSKDAAYLGTAIHKKIQKQFTDNTEAEVFLRFSTTILNEEFFFHGRADGVTFNHDKQPLEVIEIKTSDKPFEELSENKINLYWAQAKLYGYFLMQKYQTTSINLRLHYICRPNRQEDISEKMLSFAQADNFFKELVHEFEKWIKLRQKLHTKRNDSIKTLDFPFPNYRKNQRELAVAVYKTILTQQKILTEAPTGTGKTISTLFPAIKSLGEQKAERIFYLTAKKSTRKIANDTINLLAQKGLEIKSIVLTSKEQITFPEEVGLDNDKNPFYIGYYDRLSEALFDVLENESQIDRQVIEKYARKHTLDPFEFSLDLSLFCDIVICDYNYLFDPLVYLQRFFSDKNTNHIFLVDEAHNLVSRSRDMYTKEISASNTLKLLKVLNKAEKKPQKLINELNKLLNSLDLIKTPLEQYQQDSIILEEKLKSLCKEAMYLCEYISDFLSDNPQFIFKDELLEFFLEVRAFVKISDFYDENFRTHLLLDEQGELIVKIFCLDSSHLVLESLNLGGASILFSATLTPLSYYQEMFGLKSDGLIYQLPTPFDPNNMLLLSTPYLNVTYRMRQKNLPLIINAIYELISQRQGNYLIFLPSYTLLETVVTAFKQSYPTINTIVQKRDIDEQEQAEFLARFDSQNDTTLVGFALLGGSFSEGIDLKGERLIGVGIVTVGLPGLNDETDALRDFFDKKDGMGFEYAYQLPGLNNIFQAAGRVIRSATDKGVVLLIDSRFSWPKYRQYFPPHWRKIQDCRNQTEIGQKINNFWENN</sequence>
<dbReference type="GO" id="GO:0003678">
    <property type="term" value="F:DNA helicase activity"/>
    <property type="evidence" value="ECO:0007669"/>
    <property type="project" value="InterPro"/>
</dbReference>
<dbReference type="Gene3D" id="3.40.50.300">
    <property type="entry name" value="P-loop containing nucleotide triphosphate hydrolases"/>
    <property type="match status" value="2"/>
</dbReference>
<dbReference type="InterPro" id="IPR006554">
    <property type="entry name" value="Helicase-like_DEXD_c2"/>
</dbReference>
<evidence type="ECO:0000313" key="15">
    <source>
        <dbReference type="EMBL" id="KRM17898.1"/>
    </source>
</evidence>
<keyword evidence="6" id="KW-0347">Helicase</keyword>